<sequence>MVDDSPYPPTAPAPTVAVEEEPPSRSRLRQPKPRNRTQAAGYRSPADGPRLLEPPSPVAGRSSSHSSSRTRSLSVSPPVERSHHRAGRRLRALGEGSHGARTRSFSAKPARRFHYRTRTPQEGYHHDHALRIPDEQTALEPKRKGDTKE</sequence>
<reference evidence="2" key="2">
    <citation type="submission" date="2013-10" db="EMBL/GenBank/DDBJ databases">
        <authorList>
            <person name="Aslett M."/>
        </authorList>
    </citation>
    <scope>NUCLEOTIDE SEQUENCE [LARGE SCALE GENOMIC DNA]</scope>
    <source>
        <strain evidence="2">Houghton</strain>
    </source>
</reference>
<dbReference type="AlphaFoldDB" id="U6G542"/>
<dbReference type="VEuPathDB" id="ToxoDB:EPH_0033430"/>
<keyword evidence="3" id="KW-1185">Reference proteome</keyword>
<dbReference type="Proteomes" id="UP000018201">
    <property type="component" value="Unassembled WGS sequence"/>
</dbReference>
<feature type="region of interest" description="Disordered" evidence="1">
    <location>
        <begin position="1"/>
        <end position="149"/>
    </location>
</feature>
<accession>U6G542</accession>
<feature type="compositionally biased region" description="Low complexity" evidence="1">
    <location>
        <begin position="58"/>
        <end position="79"/>
    </location>
</feature>
<feature type="compositionally biased region" description="Basic residues" evidence="1">
    <location>
        <begin position="82"/>
        <end position="91"/>
    </location>
</feature>
<feature type="compositionally biased region" description="Pro residues" evidence="1">
    <location>
        <begin position="1"/>
        <end position="12"/>
    </location>
</feature>
<organism evidence="2 3">
    <name type="scientific">Eimeria praecox</name>
    <dbReference type="NCBI Taxonomy" id="51316"/>
    <lineage>
        <taxon>Eukaryota</taxon>
        <taxon>Sar</taxon>
        <taxon>Alveolata</taxon>
        <taxon>Apicomplexa</taxon>
        <taxon>Conoidasida</taxon>
        <taxon>Coccidia</taxon>
        <taxon>Eucoccidiorida</taxon>
        <taxon>Eimeriorina</taxon>
        <taxon>Eimeriidae</taxon>
        <taxon>Eimeria</taxon>
    </lineage>
</organism>
<evidence type="ECO:0000256" key="1">
    <source>
        <dbReference type="SAM" id="MobiDB-lite"/>
    </source>
</evidence>
<name>U6G542_9EIME</name>
<feature type="compositionally biased region" description="Basic residues" evidence="1">
    <location>
        <begin position="26"/>
        <end position="35"/>
    </location>
</feature>
<feature type="compositionally biased region" description="Basic and acidic residues" evidence="1">
    <location>
        <begin position="123"/>
        <end position="149"/>
    </location>
</feature>
<evidence type="ECO:0000313" key="2">
    <source>
        <dbReference type="EMBL" id="CDI74433.1"/>
    </source>
</evidence>
<gene>
    <name evidence="2" type="ORF">EPH_0033430</name>
</gene>
<dbReference type="EMBL" id="HG690338">
    <property type="protein sequence ID" value="CDI74433.1"/>
    <property type="molecule type" value="Genomic_DNA"/>
</dbReference>
<evidence type="ECO:0000313" key="3">
    <source>
        <dbReference type="Proteomes" id="UP000018201"/>
    </source>
</evidence>
<reference evidence="2" key="1">
    <citation type="submission" date="2013-10" db="EMBL/GenBank/DDBJ databases">
        <title>Genomic analysis of the causative agents of coccidiosis in chickens.</title>
        <authorList>
            <person name="Reid A.J."/>
            <person name="Blake D."/>
            <person name="Billington K."/>
            <person name="Browne H."/>
            <person name="Dunn M."/>
            <person name="Hung S."/>
            <person name="Kawahara F."/>
            <person name="Miranda-Saavedra D."/>
            <person name="Mourier T."/>
            <person name="Nagra H."/>
            <person name="Otto T.D."/>
            <person name="Rawlings N."/>
            <person name="Sanchez A."/>
            <person name="Sanders M."/>
            <person name="Subramaniam C."/>
            <person name="Tay Y."/>
            <person name="Dear P."/>
            <person name="Doerig C."/>
            <person name="Gruber A."/>
            <person name="Parkinson J."/>
            <person name="Shirley M."/>
            <person name="Wan K.L."/>
            <person name="Berriman M."/>
            <person name="Tomley F."/>
            <person name="Pain A."/>
        </authorList>
    </citation>
    <scope>NUCLEOTIDE SEQUENCE [LARGE SCALE GENOMIC DNA]</scope>
    <source>
        <strain evidence="2">Houghton</strain>
    </source>
</reference>
<proteinExistence type="predicted"/>
<protein>
    <submittedName>
        <fullName evidence="2">Uncharacterized protein</fullName>
    </submittedName>
</protein>